<dbReference type="Pfam" id="PF00487">
    <property type="entry name" value="FA_desaturase"/>
    <property type="match status" value="1"/>
</dbReference>
<evidence type="ECO:0000259" key="14">
    <source>
        <dbReference type="Pfam" id="PF00487"/>
    </source>
</evidence>
<dbReference type="GO" id="GO:0046872">
    <property type="term" value="F:metal ion binding"/>
    <property type="evidence" value="ECO:0007669"/>
    <property type="project" value="UniProtKB-KW"/>
</dbReference>
<feature type="domain" description="Fatty acid desaturase" evidence="14">
    <location>
        <begin position="102"/>
        <end position="307"/>
    </location>
</feature>
<evidence type="ECO:0000256" key="3">
    <source>
        <dbReference type="ARBA" id="ARBA00022475"/>
    </source>
</evidence>
<keyword evidence="5 13" id="KW-0812">Transmembrane</keyword>
<gene>
    <name evidence="15" type="ORF">HUK65_13230</name>
</gene>
<feature type="transmembrane region" description="Helical" evidence="13">
    <location>
        <begin position="72"/>
        <end position="92"/>
    </location>
</feature>
<evidence type="ECO:0000256" key="8">
    <source>
        <dbReference type="ARBA" id="ARBA00023002"/>
    </source>
</evidence>
<evidence type="ECO:0000313" key="16">
    <source>
        <dbReference type="Proteomes" id="UP000529417"/>
    </source>
</evidence>
<comment type="caution">
    <text evidence="15">The sequence shown here is derived from an EMBL/GenBank/DDBJ whole genome shotgun (WGS) entry which is preliminary data.</text>
</comment>
<keyword evidence="7 13" id="KW-1133">Transmembrane helix</keyword>
<dbReference type="CDD" id="cd03512">
    <property type="entry name" value="Alkane-hydroxylase"/>
    <property type="match status" value="1"/>
</dbReference>
<evidence type="ECO:0000256" key="2">
    <source>
        <dbReference type="ARBA" id="ARBA00010823"/>
    </source>
</evidence>
<proteinExistence type="inferred from homology"/>
<evidence type="ECO:0000256" key="12">
    <source>
        <dbReference type="SAM" id="MobiDB-lite"/>
    </source>
</evidence>
<dbReference type="GO" id="GO:0005886">
    <property type="term" value="C:plasma membrane"/>
    <property type="evidence" value="ECO:0007669"/>
    <property type="project" value="UniProtKB-SubCell"/>
</dbReference>
<evidence type="ECO:0000256" key="13">
    <source>
        <dbReference type="SAM" id="Phobius"/>
    </source>
</evidence>
<evidence type="ECO:0000313" key="15">
    <source>
        <dbReference type="EMBL" id="NYS25951.1"/>
    </source>
</evidence>
<name>A0A7Z0I105_9RHOB</name>
<dbReference type="InterPro" id="IPR033885">
    <property type="entry name" value="AlkB/XylM"/>
</dbReference>
<dbReference type="EMBL" id="JACBXS010000029">
    <property type="protein sequence ID" value="NYS25951.1"/>
    <property type="molecule type" value="Genomic_DNA"/>
</dbReference>
<reference evidence="15 16" key="1">
    <citation type="journal article" date="2000" name="Arch. Microbiol.">
        <title>Rhodobaca bogoriensis gen. nov. and sp. nov., an alkaliphilic purple nonsulfur bacterium from African Rift Valley soda lakes.</title>
        <authorList>
            <person name="Milford A.D."/>
            <person name="Achenbach L.A."/>
            <person name="Jung D.O."/>
            <person name="Madigan M.T."/>
        </authorList>
    </citation>
    <scope>NUCLEOTIDE SEQUENCE [LARGE SCALE GENOMIC DNA]</scope>
    <source>
        <strain evidence="15 16">2376</strain>
    </source>
</reference>
<keyword evidence="6" id="KW-0479">Metal-binding</keyword>
<evidence type="ECO:0000256" key="1">
    <source>
        <dbReference type="ARBA" id="ARBA00004429"/>
    </source>
</evidence>
<feature type="region of interest" description="Disordered" evidence="12">
    <location>
        <begin position="345"/>
        <end position="366"/>
    </location>
</feature>
<dbReference type="GO" id="GO:0004497">
    <property type="term" value="F:monooxygenase activity"/>
    <property type="evidence" value="ECO:0007669"/>
    <property type="project" value="UniProtKB-KW"/>
</dbReference>
<comment type="subcellular location">
    <subcellularLocation>
        <location evidence="1">Cell inner membrane</location>
        <topology evidence="1">Multi-pass membrane protein</topology>
    </subcellularLocation>
</comment>
<keyword evidence="4" id="KW-0997">Cell inner membrane</keyword>
<evidence type="ECO:0000256" key="9">
    <source>
        <dbReference type="ARBA" id="ARBA00023004"/>
    </source>
</evidence>
<dbReference type="RefSeq" id="WP_179906748.1">
    <property type="nucleotide sequence ID" value="NZ_JACBXS010000029.1"/>
</dbReference>
<evidence type="ECO:0000256" key="6">
    <source>
        <dbReference type="ARBA" id="ARBA00022723"/>
    </source>
</evidence>
<keyword evidence="10 15" id="KW-0503">Monooxygenase</keyword>
<evidence type="ECO:0000256" key="4">
    <source>
        <dbReference type="ARBA" id="ARBA00022519"/>
    </source>
</evidence>
<dbReference type="PANTHER" id="PTHR38674:SF1">
    <property type="entry name" value="ALKANE 1-MONOOXYGENASE 1"/>
    <property type="match status" value="1"/>
</dbReference>
<protein>
    <submittedName>
        <fullName evidence="15">Alkane 1-monooxygenase</fullName>
    </submittedName>
</protein>
<dbReference type="Proteomes" id="UP000529417">
    <property type="component" value="Unassembled WGS sequence"/>
</dbReference>
<keyword evidence="11 13" id="KW-0472">Membrane</keyword>
<dbReference type="PANTHER" id="PTHR38674">
    <property type="entry name" value="ALKANE 1-MONOOXYGENASE 1"/>
    <property type="match status" value="1"/>
</dbReference>
<dbReference type="GO" id="GO:0006629">
    <property type="term" value="P:lipid metabolic process"/>
    <property type="evidence" value="ECO:0007669"/>
    <property type="project" value="InterPro"/>
</dbReference>
<organism evidence="15 16">
    <name type="scientific">Rhabdonatronobacter sediminivivens</name>
    <dbReference type="NCBI Taxonomy" id="2743469"/>
    <lineage>
        <taxon>Bacteria</taxon>
        <taxon>Pseudomonadati</taxon>
        <taxon>Pseudomonadota</taxon>
        <taxon>Alphaproteobacteria</taxon>
        <taxon>Rhodobacterales</taxon>
        <taxon>Paracoccaceae</taxon>
        <taxon>Rhabdonatronobacter</taxon>
    </lineage>
</organism>
<dbReference type="AlphaFoldDB" id="A0A7Z0I105"/>
<keyword evidence="9" id="KW-0408">Iron</keyword>
<evidence type="ECO:0000256" key="5">
    <source>
        <dbReference type="ARBA" id="ARBA00022692"/>
    </source>
</evidence>
<evidence type="ECO:0000256" key="11">
    <source>
        <dbReference type="ARBA" id="ARBA00023136"/>
    </source>
</evidence>
<comment type="similarity">
    <text evidence="2">Belongs to the fatty acid desaturase type 1 family. AlkB subfamily.</text>
</comment>
<keyword evidence="8" id="KW-0560">Oxidoreductase</keyword>
<keyword evidence="3" id="KW-1003">Cell membrane</keyword>
<evidence type="ECO:0000256" key="7">
    <source>
        <dbReference type="ARBA" id="ARBA00022989"/>
    </source>
</evidence>
<keyword evidence="16" id="KW-1185">Reference proteome</keyword>
<accession>A0A7Z0I105</accession>
<evidence type="ECO:0000256" key="10">
    <source>
        <dbReference type="ARBA" id="ARBA00023033"/>
    </source>
</evidence>
<sequence>MRHYIQPFALATLVPVALLALGGVMGGAWIWAAVLYMSVFALGMDQILKVANRDGAPGVEFPAADALSATLALAHLALMPLGAAAVAGLTGLSGAERAAAFFGFGLFFGQVSNSNAHELIHRGSRVLFSLGKWVYTSMLYGHHTTAHRLLHHVHVGTPLDPNFPRKGESFYRNFARGWTGSFLQGFRVERDRIARRGKPAWTNPYVTYVGGALGLLALAWITLGPTAVLAWLGLSFYAQTQLAMVDYLQHYGLERRRLPDGSYEPQTIYHSWNTPHWFSSHMMVNAPRHSDHHANPGRPYPALRLPQEMPVLPRSLPAMGVVALWPRLWFRLMDKRVDQVLAQARAAGSDQPATGPGAASVAGSTP</sequence>
<feature type="transmembrane region" description="Helical" evidence="13">
    <location>
        <begin position="205"/>
        <end position="223"/>
    </location>
</feature>
<dbReference type="InterPro" id="IPR005804">
    <property type="entry name" value="FA_desaturase_dom"/>
</dbReference>